<feature type="transmembrane region" description="Helical" evidence="1">
    <location>
        <begin position="286"/>
        <end position="309"/>
    </location>
</feature>
<evidence type="ECO:0000313" key="3">
    <source>
        <dbReference type="Proteomes" id="UP001651158"/>
    </source>
</evidence>
<organism evidence="2 3">
    <name type="scientific">Taenia crassiceps</name>
    <dbReference type="NCBI Taxonomy" id="6207"/>
    <lineage>
        <taxon>Eukaryota</taxon>
        <taxon>Metazoa</taxon>
        <taxon>Spiralia</taxon>
        <taxon>Lophotrochozoa</taxon>
        <taxon>Platyhelminthes</taxon>
        <taxon>Cestoda</taxon>
        <taxon>Eucestoda</taxon>
        <taxon>Cyclophyllidea</taxon>
        <taxon>Taeniidae</taxon>
        <taxon>Taenia</taxon>
    </lineage>
</organism>
<keyword evidence="1" id="KW-0812">Transmembrane</keyword>
<sequence length="319" mass="36454">MADEDIARNVVQEVEEESLEMRTLIQLLLFFADLLYPQSSQNAKNSSAVTPLELKVATTLGKNVDEDVDFKQLEADEIRKLIRILTELPHPQLVQCEKSCIARDSCKSKADEAIDRIANEEGEVKANELHETEQFSPLFAEELNPQIDQCVKTCQAENPCELKMEEVIARNVDGEVEVQSEMEELLHFLAEMLHDQLAQWEMTDLAKISYPQEAEKFFARSLLKEVEMKTSETNEVNQLLPSFGECVRSKAKVMSSSRSGALSFMPPTIHLSSTLCWLLPLLPFFLFYFVFFSFFFQFLVFGILAFFFIRVSINVPHSC</sequence>
<keyword evidence="1" id="KW-1133">Transmembrane helix</keyword>
<gene>
    <name evidence="2" type="ORF">TcWFU_008988</name>
</gene>
<protein>
    <submittedName>
        <fullName evidence="2">Uncharacterized protein</fullName>
    </submittedName>
</protein>
<comment type="caution">
    <text evidence="2">The sequence shown here is derived from an EMBL/GenBank/DDBJ whole genome shotgun (WGS) entry which is preliminary data.</text>
</comment>
<evidence type="ECO:0000313" key="2">
    <source>
        <dbReference type="EMBL" id="KAL5105016.1"/>
    </source>
</evidence>
<dbReference type="Proteomes" id="UP001651158">
    <property type="component" value="Unassembled WGS sequence"/>
</dbReference>
<accession>A0ABR4Q5Q2</accession>
<reference evidence="2 3" key="1">
    <citation type="journal article" date="2022" name="Front. Cell. Infect. Microbiol.">
        <title>The Genomes of Two Strains of Taenia crassiceps the Animal Model for the Study of Human Cysticercosis.</title>
        <authorList>
            <person name="Bobes R.J."/>
            <person name="Estrada K."/>
            <person name="Rios-Valencia D.G."/>
            <person name="Calderon-Gallegos A."/>
            <person name="de la Torre P."/>
            <person name="Carrero J.C."/>
            <person name="Sanchez-Flores A."/>
            <person name="Laclette J.P."/>
        </authorList>
    </citation>
    <scope>NUCLEOTIDE SEQUENCE [LARGE SCALE GENOMIC DNA]</scope>
    <source>
        <strain evidence="2">WFUcys</strain>
    </source>
</reference>
<proteinExistence type="predicted"/>
<keyword evidence="1" id="KW-0472">Membrane</keyword>
<keyword evidence="3" id="KW-1185">Reference proteome</keyword>
<evidence type="ECO:0000256" key="1">
    <source>
        <dbReference type="SAM" id="Phobius"/>
    </source>
</evidence>
<dbReference type="EMBL" id="JAKROA010000010">
    <property type="protein sequence ID" value="KAL5105016.1"/>
    <property type="molecule type" value="Genomic_DNA"/>
</dbReference>
<name>A0ABR4Q5Q2_9CEST</name>